<organism evidence="3 4">
    <name type="scientific">Roseococcus suduntuyensis</name>
    <dbReference type="NCBI Taxonomy" id="455361"/>
    <lineage>
        <taxon>Bacteria</taxon>
        <taxon>Pseudomonadati</taxon>
        <taxon>Pseudomonadota</taxon>
        <taxon>Alphaproteobacteria</taxon>
        <taxon>Acetobacterales</taxon>
        <taxon>Roseomonadaceae</taxon>
        <taxon>Roseococcus</taxon>
    </lineage>
</organism>
<evidence type="ECO:0000313" key="4">
    <source>
        <dbReference type="Proteomes" id="UP000553193"/>
    </source>
</evidence>
<sequence>MRGLGWLAGAALLATTGLAGAQEVRGLRAGDFMVGFGAVGVLPTNGGSVGVIGGRPEATNSASPLLDFTYFVTPNFSANLIAATTRHDIRVRNSALGDVSLGHVWALPPTLTVQYHPMPTSRFSPYVGLGLNATWFYGHGGSRAGAVNRVRVQPSVGVAPSIGFNYEISPNWVANLDLKWIMIQPDVSVNSGTIRARADINPFVLGATLRYRF</sequence>
<protein>
    <submittedName>
        <fullName evidence="3">Outer membrane protein</fullName>
    </submittedName>
</protein>
<evidence type="ECO:0000256" key="2">
    <source>
        <dbReference type="SAM" id="SignalP"/>
    </source>
</evidence>
<evidence type="ECO:0000256" key="1">
    <source>
        <dbReference type="ARBA" id="ARBA00009330"/>
    </source>
</evidence>
<proteinExistence type="inferred from homology"/>
<dbReference type="AlphaFoldDB" id="A0A840AAN2"/>
<feature type="chain" id="PRO_5032458982" evidence="2">
    <location>
        <begin position="22"/>
        <end position="213"/>
    </location>
</feature>
<gene>
    <name evidence="3" type="ORF">GGQ83_002516</name>
</gene>
<keyword evidence="4" id="KW-1185">Reference proteome</keyword>
<dbReference type="RefSeq" id="WP_184384504.1">
    <property type="nucleotide sequence ID" value="NZ_JACIDJ010000004.1"/>
</dbReference>
<dbReference type="Proteomes" id="UP000553193">
    <property type="component" value="Unassembled WGS sequence"/>
</dbReference>
<dbReference type="Pfam" id="PF03922">
    <property type="entry name" value="OmpW"/>
    <property type="match status" value="1"/>
</dbReference>
<reference evidence="3 4" key="1">
    <citation type="submission" date="2020-08" db="EMBL/GenBank/DDBJ databases">
        <title>Genomic Encyclopedia of Type Strains, Phase IV (KMG-IV): sequencing the most valuable type-strain genomes for metagenomic binning, comparative biology and taxonomic classification.</title>
        <authorList>
            <person name="Goeker M."/>
        </authorList>
    </citation>
    <scope>NUCLEOTIDE SEQUENCE [LARGE SCALE GENOMIC DNA]</scope>
    <source>
        <strain evidence="3 4">DSM 19979</strain>
    </source>
</reference>
<dbReference type="PANTHER" id="PTHR36920">
    <property type="match status" value="1"/>
</dbReference>
<keyword evidence="2" id="KW-0732">Signal</keyword>
<comment type="caution">
    <text evidence="3">The sequence shown here is derived from an EMBL/GenBank/DDBJ whole genome shotgun (WGS) entry which is preliminary data.</text>
</comment>
<dbReference type="GO" id="GO:0055085">
    <property type="term" value="P:transmembrane transport"/>
    <property type="evidence" value="ECO:0007669"/>
    <property type="project" value="TreeGrafter"/>
</dbReference>
<dbReference type="InterPro" id="IPR011250">
    <property type="entry name" value="OMP/PagP_B-barrel"/>
</dbReference>
<dbReference type="PANTHER" id="PTHR36920:SF1">
    <property type="entry name" value="OUTER MEMBRANE PROTEIN W"/>
    <property type="match status" value="1"/>
</dbReference>
<name>A0A840AAN2_9PROT</name>
<dbReference type="SUPFAM" id="SSF56925">
    <property type="entry name" value="OMPA-like"/>
    <property type="match status" value="1"/>
</dbReference>
<dbReference type="GO" id="GO:0019867">
    <property type="term" value="C:outer membrane"/>
    <property type="evidence" value="ECO:0007669"/>
    <property type="project" value="InterPro"/>
</dbReference>
<dbReference type="EMBL" id="JACIDJ010000004">
    <property type="protein sequence ID" value="MBB3899068.1"/>
    <property type="molecule type" value="Genomic_DNA"/>
</dbReference>
<comment type="similarity">
    <text evidence="1">Belongs to the OmpW/AlkL family.</text>
</comment>
<accession>A0A840AAN2</accession>
<evidence type="ECO:0000313" key="3">
    <source>
        <dbReference type="EMBL" id="MBB3899068.1"/>
    </source>
</evidence>
<feature type="signal peptide" evidence="2">
    <location>
        <begin position="1"/>
        <end position="21"/>
    </location>
</feature>
<dbReference type="InterPro" id="IPR005618">
    <property type="entry name" value="OMPW"/>
</dbReference>
<dbReference type="Gene3D" id="2.40.160.20">
    <property type="match status" value="1"/>
</dbReference>